<keyword evidence="2" id="KW-0479">Metal-binding</keyword>
<dbReference type="Proteomes" id="UP000271098">
    <property type="component" value="Unassembled WGS sequence"/>
</dbReference>
<dbReference type="GO" id="GO:0005737">
    <property type="term" value="C:cytoplasm"/>
    <property type="evidence" value="ECO:0007669"/>
    <property type="project" value="TreeGrafter"/>
</dbReference>
<dbReference type="PANTHER" id="PTHR11846">
    <property type="entry name" value="ADENYLOSUCCINATE SYNTHETASE"/>
    <property type="match status" value="1"/>
</dbReference>
<keyword evidence="1" id="KW-0436">Ligase</keyword>
<dbReference type="EMBL" id="UYRT01029106">
    <property type="protein sequence ID" value="VDK69035.1"/>
    <property type="molecule type" value="Genomic_DNA"/>
</dbReference>
<proteinExistence type="predicted"/>
<dbReference type="GO" id="GO:0044208">
    <property type="term" value="P:'de novo' AMP biosynthetic process"/>
    <property type="evidence" value="ECO:0007669"/>
    <property type="project" value="TreeGrafter"/>
</dbReference>
<protein>
    <submittedName>
        <fullName evidence="6">Uncharacterized protein</fullName>
    </submittedName>
</protein>
<evidence type="ECO:0000256" key="1">
    <source>
        <dbReference type="ARBA" id="ARBA00022598"/>
    </source>
</evidence>
<dbReference type="InterPro" id="IPR027417">
    <property type="entry name" value="P-loop_NTPase"/>
</dbReference>
<dbReference type="GO" id="GO:0046040">
    <property type="term" value="P:IMP metabolic process"/>
    <property type="evidence" value="ECO:0007669"/>
    <property type="project" value="TreeGrafter"/>
</dbReference>
<keyword evidence="7" id="KW-1185">Reference proteome</keyword>
<dbReference type="Gene3D" id="1.10.300.10">
    <property type="entry name" value="Adenylosuccinate Synthetase, subunit A, domain 2"/>
    <property type="match status" value="1"/>
</dbReference>
<dbReference type="GO" id="GO:0004019">
    <property type="term" value="F:adenylosuccinate synthase activity"/>
    <property type="evidence" value="ECO:0007669"/>
    <property type="project" value="InterPro"/>
</dbReference>
<gene>
    <name evidence="6" type="ORF">GPUH_LOCUS9181</name>
</gene>
<dbReference type="GO" id="GO:0000166">
    <property type="term" value="F:nucleotide binding"/>
    <property type="evidence" value="ECO:0007669"/>
    <property type="project" value="UniProtKB-KW"/>
</dbReference>
<evidence type="ECO:0000256" key="4">
    <source>
        <dbReference type="ARBA" id="ARBA00022755"/>
    </source>
</evidence>
<sequence length="70" mass="7886">MVHHYQKQYPALTLDVELELSKFKKHADRLNEMGLVGDTIEALDDMRRQGKSVLVEGANGAMLDIDFGII</sequence>
<dbReference type="PANTHER" id="PTHR11846:SF0">
    <property type="entry name" value="ADENYLOSUCCINATE SYNTHETASE"/>
    <property type="match status" value="1"/>
</dbReference>
<name>A0A3P6SNH0_9BILA</name>
<accession>A0A3P6SNH0</accession>
<dbReference type="InterPro" id="IPR001114">
    <property type="entry name" value="Adenylosuccinate_synthetase"/>
</dbReference>
<reference evidence="6 7" key="1">
    <citation type="submission" date="2018-11" db="EMBL/GenBank/DDBJ databases">
        <authorList>
            <consortium name="Pathogen Informatics"/>
        </authorList>
    </citation>
    <scope>NUCLEOTIDE SEQUENCE [LARGE SCALE GENOMIC DNA]</scope>
</reference>
<evidence type="ECO:0000313" key="6">
    <source>
        <dbReference type="EMBL" id="VDK69035.1"/>
    </source>
</evidence>
<evidence type="ECO:0000256" key="5">
    <source>
        <dbReference type="ARBA" id="ARBA00022842"/>
    </source>
</evidence>
<dbReference type="InterPro" id="IPR042110">
    <property type="entry name" value="Adenylosuccinate_synth_dom2"/>
</dbReference>
<keyword evidence="3" id="KW-0547">Nucleotide-binding</keyword>
<dbReference type="GO" id="GO:0046872">
    <property type="term" value="F:metal ion binding"/>
    <property type="evidence" value="ECO:0007669"/>
    <property type="project" value="UniProtKB-KW"/>
</dbReference>
<dbReference type="Gene3D" id="3.40.440.10">
    <property type="entry name" value="Adenylosuccinate Synthetase, subunit A, domain 1"/>
    <property type="match status" value="1"/>
</dbReference>
<dbReference type="SUPFAM" id="SSF52540">
    <property type="entry name" value="P-loop containing nucleoside triphosphate hydrolases"/>
    <property type="match status" value="1"/>
</dbReference>
<evidence type="ECO:0000256" key="2">
    <source>
        <dbReference type="ARBA" id="ARBA00022723"/>
    </source>
</evidence>
<dbReference type="AlphaFoldDB" id="A0A3P6SNH0"/>
<organism evidence="6 7">
    <name type="scientific">Gongylonema pulchrum</name>
    <dbReference type="NCBI Taxonomy" id="637853"/>
    <lineage>
        <taxon>Eukaryota</taxon>
        <taxon>Metazoa</taxon>
        <taxon>Ecdysozoa</taxon>
        <taxon>Nematoda</taxon>
        <taxon>Chromadorea</taxon>
        <taxon>Rhabditida</taxon>
        <taxon>Spirurina</taxon>
        <taxon>Spiruromorpha</taxon>
        <taxon>Spiruroidea</taxon>
        <taxon>Gongylonematidae</taxon>
        <taxon>Gongylonema</taxon>
    </lineage>
</organism>
<keyword evidence="5" id="KW-0460">Magnesium</keyword>
<evidence type="ECO:0000256" key="3">
    <source>
        <dbReference type="ARBA" id="ARBA00022741"/>
    </source>
</evidence>
<dbReference type="OrthoDB" id="10265645at2759"/>
<dbReference type="Pfam" id="PF00709">
    <property type="entry name" value="Adenylsucc_synt"/>
    <property type="match status" value="1"/>
</dbReference>
<dbReference type="InterPro" id="IPR042109">
    <property type="entry name" value="Adenylosuccinate_synth_dom1"/>
</dbReference>
<evidence type="ECO:0000313" key="7">
    <source>
        <dbReference type="Proteomes" id="UP000271098"/>
    </source>
</evidence>
<keyword evidence="4" id="KW-0658">Purine biosynthesis</keyword>
<feature type="non-terminal residue" evidence="6">
    <location>
        <position position="70"/>
    </location>
</feature>